<dbReference type="Pfam" id="PF13304">
    <property type="entry name" value="AAA_21"/>
    <property type="match status" value="1"/>
</dbReference>
<dbReference type="InterPro" id="IPR041685">
    <property type="entry name" value="AAA_GajA/Old/RecF-like"/>
</dbReference>
<keyword evidence="5" id="KW-1185">Reference proteome</keyword>
<dbReference type="Proteomes" id="UP001612928">
    <property type="component" value="Unassembled WGS sequence"/>
</dbReference>
<evidence type="ECO:0000259" key="2">
    <source>
        <dbReference type="Pfam" id="PF13175"/>
    </source>
</evidence>
<organism evidence="4 5">
    <name type="scientific">Nonomuraea indica</name>
    <dbReference type="NCBI Taxonomy" id="1581193"/>
    <lineage>
        <taxon>Bacteria</taxon>
        <taxon>Bacillati</taxon>
        <taxon>Actinomycetota</taxon>
        <taxon>Actinomycetes</taxon>
        <taxon>Streptosporangiales</taxon>
        <taxon>Streptosporangiaceae</taxon>
        <taxon>Nonomuraea</taxon>
    </lineage>
</organism>
<dbReference type="EMBL" id="JBITMB010000003">
    <property type="protein sequence ID" value="MFI7441041.1"/>
    <property type="molecule type" value="Genomic_DNA"/>
</dbReference>
<dbReference type="InterPro" id="IPR027417">
    <property type="entry name" value="P-loop_NTPase"/>
</dbReference>
<dbReference type="InterPro" id="IPR014592">
    <property type="entry name" value="P-loop_UCP034888"/>
</dbReference>
<dbReference type="PIRSF" id="PIRSF034888">
    <property type="entry name" value="P-loop_UCP034888"/>
    <property type="match status" value="1"/>
</dbReference>
<name>A0ABW8A4T3_9ACTN</name>
<dbReference type="Gene3D" id="3.40.50.300">
    <property type="entry name" value="P-loop containing nucleotide triphosphate hydrolases"/>
    <property type="match status" value="1"/>
</dbReference>
<dbReference type="PANTHER" id="PTHR43581:SF2">
    <property type="entry name" value="EXCINUCLEASE ATPASE SUBUNIT"/>
    <property type="match status" value="1"/>
</dbReference>
<dbReference type="SUPFAM" id="SSF52540">
    <property type="entry name" value="P-loop containing nucleoside triphosphate hydrolases"/>
    <property type="match status" value="1"/>
</dbReference>
<sequence>MMPDTTPRGTAMITRLRLQNFKAWEDSGIVEFGPITAFFGSNSSGKTSFLQSLLLFKQTAESADRGRVFDLGGPSSLTSLGTFRDITYRHNAEHSVGIDIGWHEEKPFEIGHTETRRREPIASSNDLGLSVLVKEIRSFPVVQQVEYTLGDFHFSMSRSRSGRDEYQLDSAEYPFKRVSGRPWPLPSPGKFYSFPDQVRAYYQNAAFLSDLELQFEKLCSRIYYLGPLRQDPERQYIWSGGRPVDVGKRGELAVEALIASQSDGRTNARGFAVRKDGPRRTRLITVEEHVAAWLQELGLISDFAVEAVDDRATLYRVQVKRSPDSASVLLTDVGFGVSQVLPVLVLLAYVPEGSTVLLEQPEIHLHPAVQSGLADVVIEAAKVRNIQVVVESHSEHFLMRLQRRIAEKDVGRGVTIEPDDCRLYFCDTSEGHSVISQLELDLFGNITNWPDDFFGNAFEEVAAMNRAARKRAIGEKSI</sequence>
<feature type="domain" description="DUF3696" evidence="1">
    <location>
        <begin position="416"/>
        <end position="461"/>
    </location>
</feature>
<accession>A0ABW8A4T3</accession>
<dbReference type="Pfam" id="PF13175">
    <property type="entry name" value="AAA_15"/>
    <property type="match status" value="1"/>
</dbReference>
<dbReference type="InterPro" id="IPR003959">
    <property type="entry name" value="ATPase_AAA_core"/>
</dbReference>
<dbReference type="InterPro" id="IPR022532">
    <property type="entry name" value="DUF3696"/>
</dbReference>
<comment type="caution">
    <text evidence="4">The sequence shown here is derived from an EMBL/GenBank/DDBJ whole genome shotgun (WGS) entry which is preliminary data.</text>
</comment>
<gene>
    <name evidence="4" type="ORF">ACIBP5_13895</name>
</gene>
<evidence type="ECO:0000313" key="5">
    <source>
        <dbReference type="Proteomes" id="UP001612928"/>
    </source>
</evidence>
<proteinExistence type="predicted"/>
<dbReference type="Pfam" id="PF12476">
    <property type="entry name" value="DUF3696"/>
    <property type="match status" value="1"/>
</dbReference>
<feature type="domain" description="ATPase AAA-type core" evidence="3">
    <location>
        <begin position="328"/>
        <end position="397"/>
    </location>
</feature>
<reference evidence="4 5" key="1">
    <citation type="submission" date="2024-10" db="EMBL/GenBank/DDBJ databases">
        <title>The Natural Products Discovery Center: Release of the First 8490 Sequenced Strains for Exploring Actinobacteria Biosynthetic Diversity.</title>
        <authorList>
            <person name="Kalkreuter E."/>
            <person name="Kautsar S.A."/>
            <person name="Yang D."/>
            <person name="Bader C.D."/>
            <person name="Teijaro C.N."/>
            <person name="Fluegel L."/>
            <person name="Davis C.M."/>
            <person name="Simpson J.R."/>
            <person name="Lauterbach L."/>
            <person name="Steele A.D."/>
            <person name="Gui C."/>
            <person name="Meng S."/>
            <person name="Li G."/>
            <person name="Viehrig K."/>
            <person name="Ye F."/>
            <person name="Su P."/>
            <person name="Kiefer A.F."/>
            <person name="Nichols A."/>
            <person name="Cepeda A.J."/>
            <person name="Yan W."/>
            <person name="Fan B."/>
            <person name="Jiang Y."/>
            <person name="Adhikari A."/>
            <person name="Zheng C.-J."/>
            <person name="Schuster L."/>
            <person name="Cowan T.M."/>
            <person name="Smanski M.J."/>
            <person name="Chevrette M.G."/>
            <person name="De Carvalho L.P.S."/>
            <person name="Shen B."/>
        </authorList>
    </citation>
    <scope>NUCLEOTIDE SEQUENCE [LARGE SCALE GENOMIC DNA]</scope>
    <source>
        <strain evidence="4 5">NPDC049503</strain>
    </source>
</reference>
<dbReference type="PANTHER" id="PTHR43581">
    <property type="entry name" value="ATP/GTP PHOSPHATASE"/>
    <property type="match status" value="1"/>
</dbReference>
<evidence type="ECO:0000313" key="4">
    <source>
        <dbReference type="EMBL" id="MFI7441041.1"/>
    </source>
</evidence>
<protein>
    <submittedName>
        <fullName evidence="4">DUF3696 domain-containing protein</fullName>
    </submittedName>
</protein>
<evidence type="ECO:0000259" key="1">
    <source>
        <dbReference type="Pfam" id="PF12476"/>
    </source>
</evidence>
<evidence type="ECO:0000259" key="3">
    <source>
        <dbReference type="Pfam" id="PF13304"/>
    </source>
</evidence>
<dbReference type="RefSeq" id="WP_397020825.1">
    <property type="nucleotide sequence ID" value="NZ_JBITMB010000003.1"/>
</dbReference>
<feature type="domain" description="Endonuclease GajA/Old nuclease/RecF-like AAA" evidence="2">
    <location>
        <begin position="12"/>
        <end position="60"/>
    </location>
</feature>
<dbReference type="InterPro" id="IPR051396">
    <property type="entry name" value="Bact_Antivir_Def_Nuclease"/>
</dbReference>